<accession>A0A0P1B2B8</accession>
<dbReference type="AlphaFoldDB" id="A0A0P1B2B8"/>
<evidence type="ECO:0000313" key="1">
    <source>
        <dbReference type="EMBL" id="CEG48881.1"/>
    </source>
</evidence>
<dbReference type="EMBL" id="CCYD01003042">
    <property type="protein sequence ID" value="CEG48881.1"/>
    <property type="molecule type" value="Genomic_DNA"/>
</dbReference>
<dbReference type="Proteomes" id="UP000054928">
    <property type="component" value="Unassembled WGS sequence"/>
</dbReference>
<dbReference type="RefSeq" id="XP_036263475.1">
    <property type="nucleotide sequence ID" value="XM_036407231.1"/>
</dbReference>
<evidence type="ECO:0000313" key="2">
    <source>
        <dbReference type="Proteomes" id="UP000054928"/>
    </source>
</evidence>
<organism evidence="1 2">
    <name type="scientific">Plasmopara halstedii</name>
    <name type="common">Downy mildew of sunflower</name>
    <dbReference type="NCBI Taxonomy" id="4781"/>
    <lineage>
        <taxon>Eukaryota</taxon>
        <taxon>Sar</taxon>
        <taxon>Stramenopiles</taxon>
        <taxon>Oomycota</taxon>
        <taxon>Peronosporomycetes</taxon>
        <taxon>Peronosporales</taxon>
        <taxon>Peronosporaceae</taxon>
        <taxon>Plasmopara</taxon>
    </lineage>
</organism>
<protein>
    <submittedName>
        <fullName evidence="1">Uncharacterized protein</fullName>
    </submittedName>
</protein>
<name>A0A0P1B2B8_PLAHL</name>
<reference evidence="2" key="1">
    <citation type="submission" date="2014-09" db="EMBL/GenBank/DDBJ databases">
        <authorList>
            <person name="Sharma Rahul"/>
            <person name="Thines Marco"/>
        </authorList>
    </citation>
    <scope>NUCLEOTIDE SEQUENCE [LARGE SCALE GENOMIC DNA]</scope>
</reference>
<sequence length="76" mass="8731">MPLARRYSVTDFFVPMVNEPPEQLETKSSLVYINVSRPSWLQYGAWVAVSFFAKLPFAPSPIKLMQAACLQRQILR</sequence>
<keyword evidence="2" id="KW-1185">Reference proteome</keyword>
<dbReference type="GeneID" id="59052952"/>
<proteinExistence type="predicted"/>